<evidence type="ECO:0000313" key="1">
    <source>
        <dbReference type="EMBL" id="WDC81406.1"/>
    </source>
</evidence>
<dbReference type="EMBL" id="CP117692">
    <property type="protein sequence ID" value="WDC81406.1"/>
    <property type="molecule type" value="Genomic_DNA"/>
</dbReference>
<evidence type="ECO:0000313" key="2">
    <source>
        <dbReference type="Proteomes" id="UP001222683"/>
    </source>
</evidence>
<protein>
    <submittedName>
        <fullName evidence="1">Uncharacterized protein</fullName>
    </submittedName>
</protein>
<name>A0AAQ2XN68_9LACO</name>
<reference evidence="1" key="1">
    <citation type="submission" date="2023-02" db="EMBL/GenBank/DDBJ databases">
        <title>Complete genome sequence of Lactobacillus ruminis CACC888 isolated from Pig feces.</title>
        <authorList>
            <person name="Park S."/>
            <person name="Park M.A."/>
            <person name="Kim D.-H."/>
            <person name="Kim Y."/>
        </authorList>
    </citation>
    <scope>NUCLEOTIDE SEQUENCE</scope>
    <source>
        <strain evidence="1">CACC888</strain>
    </source>
</reference>
<dbReference type="AlphaFoldDB" id="A0AAQ2XN68"/>
<organism evidence="1 2">
    <name type="scientific">Ligilactobacillus ruminis</name>
    <dbReference type="NCBI Taxonomy" id="1623"/>
    <lineage>
        <taxon>Bacteria</taxon>
        <taxon>Bacillati</taxon>
        <taxon>Bacillota</taxon>
        <taxon>Bacilli</taxon>
        <taxon>Lactobacillales</taxon>
        <taxon>Lactobacillaceae</taxon>
        <taxon>Ligilactobacillus</taxon>
    </lineage>
</organism>
<sequence>MHNIIGDGDVLVNDRNGCLVFEQMAVFDVVVTQKEITVLTVF</sequence>
<accession>A0AAQ2XN68</accession>
<proteinExistence type="predicted"/>
<gene>
    <name evidence="1" type="ORF">PSR59_06970</name>
</gene>
<dbReference type="Proteomes" id="UP001222683">
    <property type="component" value="Chromosome"/>
</dbReference>
<dbReference type="RefSeq" id="WP_273744711.1">
    <property type="nucleotide sequence ID" value="NZ_CP117692.1"/>
</dbReference>